<keyword evidence="1" id="KW-1133">Transmembrane helix</keyword>
<sequence>MKKTIIFISLLAVLTFAYAAQAHMPNASSPRNVMMQQMLGSDSVEVINDFEEQMMGTATHEQMESYMEKLFAGSLSAEDQKQMFELIKSNVGANNMMMRGMMGQMMANFGQGADRGMMRNFGSFGPTGYWITMVLIWVLLALGIAALWKYLFPAQPKT</sequence>
<keyword evidence="1" id="KW-0812">Transmembrane</keyword>
<feature type="signal peptide" evidence="2">
    <location>
        <begin position="1"/>
        <end position="19"/>
    </location>
</feature>
<gene>
    <name evidence="3" type="ORF">A2720_02540</name>
</gene>
<reference evidence="3 4" key="1">
    <citation type="journal article" date="2016" name="Nat. Commun.">
        <title>Thousands of microbial genomes shed light on interconnected biogeochemical processes in an aquifer system.</title>
        <authorList>
            <person name="Anantharaman K."/>
            <person name="Brown C.T."/>
            <person name="Hug L.A."/>
            <person name="Sharon I."/>
            <person name="Castelle C.J."/>
            <person name="Probst A.J."/>
            <person name="Thomas B.C."/>
            <person name="Singh A."/>
            <person name="Wilkins M.J."/>
            <person name="Karaoz U."/>
            <person name="Brodie E.L."/>
            <person name="Williams K.H."/>
            <person name="Hubbard S.S."/>
            <person name="Banfield J.F."/>
        </authorList>
    </citation>
    <scope>NUCLEOTIDE SEQUENCE [LARGE SCALE GENOMIC DNA]</scope>
</reference>
<evidence type="ECO:0000256" key="2">
    <source>
        <dbReference type="SAM" id="SignalP"/>
    </source>
</evidence>
<organism evidence="3 4">
    <name type="scientific">Candidatus Doudnabacteria bacterium RIFCSPHIGHO2_01_FULL_46_24</name>
    <dbReference type="NCBI Taxonomy" id="1817825"/>
    <lineage>
        <taxon>Bacteria</taxon>
        <taxon>Candidatus Doudnaibacteriota</taxon>
    </lineage>
</organism>
<feature type="chain" id="PRO_5009520205" evidence="2">
    <location>
        <begin position="20"/>
        <end position="158"/>
    </location>
</feature>
<evidence type="ECO:0000313" key="4">
    <source>
        <dbReference type="Proteomes" id="UP000178892"/>
    </source>
</evidence>
<dbReference type="Proteomes" id="UP000178892">
    <property type="component" value="Unassembled WGS sequence"/>
</dbReference>
<accession>A0A1F5NV02</accession>
<protein>
    <submittedName>
        <fullName evidence="3">Uncharacterized protein</fullName>
    </submittedName>
</protein>
<proteinExistence type="predicted"/>
<comment type="caution">
    <text evidence="3">The sequence shown here is derived from an EMBL/GenBank/DDBJ whole genome shotgun (WGS) entry which is preliminary data.</text>
</comment>
<dbReference type="STRING" id="1817825.A2720_02540"/>
<evidence type="ECO:0000256" key="1">
    <source>
        <dbReference type="SAM" id="Phobius"/>
    </source>
</evidence>
<dbReference type="AlphaFoldDB" id="A0A1F5NV02"/>
<keyword evidence="1" id="KW-0472">Membrane</keyword>
<keyword evidence="2" id="KW-0732">Signal</keyword>
<name>A0A1F5NV02_9BACT</name>
<dbReference type="EMBL" id="MFEL01000008">
    <property type="protein sequence ID" value="OGE81394.1"/>
    <property type="molecule type" value="Genomic_DNA"/>
</dbReference>
<feature type="transmembrane region" description="Helical" evidence="1">
    <location>
        <begin position="127"/>
        <end position="148"/>
    </location>
</feature>
<evidence type="ECO:0000313" key="3">
    <source>
        <dbReference type="EMBL" id="OGE81394.1"/>
    </source>
</evidence>